<evidence type="ECO:0000313" key="2">
    <source>
        <dbReference type="EMBL" id="KAL3315517.1"/>
    </source>
</evidence>
<evidence type="ECO:0008006" key="4">
    <source>
        <dbReference type="Google" id="ProtNLM"/>
    </source>
</evidence>
<comment type="caution">
    <text evidence="2">The sequence shown here is derived from an EMBL/GenBank/DDBJ whole genome shotgun (WGS) entry which is preliminary data.</text>
</comment>
<accession>A0ABD2Q8G6</accession>
<dbReference type="AlphaFoldDB" id="A0ABD2Q8G6"/>
<organism evidence="2 3">
    <name type="scientific">Cichlidogyrus casuarinus</name>
    <dbReference type="NCBI Taxonomy" id="1844966"/>
    <lineage>
        <taxon>Eukaryota</taxon>
        <taxon>Metazoa</taxon>
        <taxon>Spiralia</taxon>
        <taxon>Lophotrochozoa</taxon>
        <taxon>Platyhelminthes</taxon>
        <taxon>Monogenea</taxon>
        <taxon>Monopisthocotylea</taxon>
        <taxon>Dactylogyridea</taxon>
        <taxon>Ancyrocephalidae</taxon>
        <taxon>Cichlidogyrus</taxon>
    </lineage>
</organism>
<name>A0ABD2Q8G6_9PLAT</name>
<reference evidence="2 3" key="1">
    <citation type="submission" date="2024-11" db="EMBL/GenBank/DDBJ databases">
        <title>Adaptive evolution of stress response genes in parasites aligns with host niche diversity.</title>
        <authorList>
            <person name="Hahn C."/>
            <person name="Resl P."/>
        </authorList>
    </citation>
    <scope>NUCLEOTIDE SEQUENCE [LARGE SCALE GENOMIC DNA]</scope>
    <source>
        <strain evidence="2">EGGRZ-B1_66</strain>
        <tissue evidence="2">Body</tissue>
    </source>
</reference>
<protein>
    <recommendedName>
        <fullName evidence="4">C2 domain-containing protein</fullName>
    </recommendedName>
</protein>
<dbReference type="EMBL" id="JBJKFK010000734">
    <property type="protein sequence ID" value="KAL3315517.1"/>
    <property type="molecule type" value="Genomic_DNA"/>
</dbReference>
<dbReference type="SUPFAM" id="SSF49562">
    <property type="entry name" value="C2 domain (Calcium/lipid-binding domain, CaLB)"/>
    <property type="match status" value="1"/>
</dbReference>
<gene>
    <name evidence="2" type="ORF">Ciccas_005853</name>
</gene>
<proteinExistence type="predicted"/>
<dbReference type="Proteomes" id="UP001626550">
    <property type="component" value="Unassembled WGS sequence"/>
</dbReference>
<keyword evidence="3" id="KW-1185">Reference proteome</keyword>
<dbReference type="InterPro" id="IPR035892">
    <property type="entry name" value="C2_domain_sf"/>
</dbReference>
<feature type="region of interest" description="Disordered" evidence="1">
    <location>
        <begin position="75"/>
        <end position="106"/>
    </location>
</feature>
<evidence type="ECO:0000256" key="1">
    <source>
        <dbReference type="SAM" id="MobiDB-lite"/>
    </source>
</evidence>
<sequence length="285" mass="31997">MGNFGSFVASFNEKPTFFSVQSNLSNSIDVSSTMFWLKACYCQTAATVNIILASLQKCQIELNQNQLEHMKLLCQPPPAEPRRKSPSPLQAPPVPTPEPEELHYDEHEPISPSLESAETSTIIESSPAAVVLMHSARIKEEILTSTQRFVPTIPRSASDYGFKSEFPDTQEQQPPILAAVVDLPNKATDELKTEDPKSMHELDTATRKKSLPLQRFPDASPFQERVAHNMASKKLLIKICHADNFSIKNTSSAYCVVELHEPYQRQTTHVIPYSDQLVWDQHLLL</sequence>
<evidence type="ECO:0000313" key="3">
    <source>
        <dbReference type="Proteomes" id="UP001626550"/>
    </source>
</evidence>